<reference evidence="1" key="2">
    <citation type="submission" date="2023-04" db="EMBL/GenBank/DDBJ databases">
        <authorList>
            <person name="Bruccoleri R.E."/>
            <person name="Oakeley E.J."/>
            <person name="Faust A.-M."/>
            <person name="Dessus-Babus S."/>
            <person name="Altorfer M."/>
            <person name="Burckhardt D."/>
            <person name="Oertli M."/>
            <person name="Naumann U."/>
            <person name="Petersen F."/>
            <person name="Wong J."/>
        </authorList>
    </citation>
    <scope>NUCLEOTIDE SEQUENCE</scope>
    <source>
        <strain evidence="1">GSM-AAB239-AS_SAM_17_03QT</strain>
        <tissue evidence="1">Leaf</tissue>
    </source>
</reference>
<sequence>MSQAVHELLEPRLDKSSLELGFSKQAELKFHFRARLINEPNSSLEVLGLFIRLRAGSFRSSLFRSSFVC</sequence>
<comment type="caution">
    <text evidence="1">The sequence shown here is derived from an EMBL/GenBank/DDBJ whole genome shotgun (WGS) entry which is preliminary data.</text>
</comment>
<evidence type="ECO:0000313" key="1">
    <source>
        <dbReference type="EMBL" id="KAJ6791503.1"/>
    </source>
</evidence>
<reference evidence="1" key="1">
    <citation type="journal article" date="2023" name="GigaByte">
        <title>Genome assembly of the bearded iris, Iris pallida Lam.</title>
        <authorList>
            <person name="Bruccoleri R.E."/>
            <person name="Oakeley E.J."/>
            <person name="Faust A.M.E."/>
            <person name="Altorfer M."/>
            <person name="Dessus-Babus S."/>
            <person name="Burckhardt D."/>
            <person name="Oertli M."/>
            <person name="Naumann U."/>
            <person name="Petersen F."/>
            <person name="Wong J."/>
        </authorList>
    </citation>
    <scope>NUCLEOTIDE SEQUENCE</scope>
    <source>
        <strain evidence="1">GSM-AAB239-AS_SAM_17_03QT</strain>
    </source>
</reference>
<evidence type="ECO:0000313" key="2">
    <source>
        <dbReference type="Proteomes" id="UP001140949"/>
    </source>
</evidence>
<protein>
    <submittedName>
        <fullName evidence="1">Uncharacterized protein</fullName>
    </submittedName>
</protein>
<dbReference type="Proteomes" id="UP001140949">
    <property type="component" value="Unassembled WGS sequence"/>
</dbReference>
<name>A0AAX6DI94_IRIPA</name>
<dbReference type="EMBL" id="JANAVB010044419">
    <property type="protein sequence ID" value="KAJ6791503.1"/>
    <property type="molecule type" value="Genomic_DNA"/>
</dbReference>
<gene>
    <name evidence="1" type="ORF">M6B38_245150</name>
</gene>
<keyword evidence="2" id="KW-1185">Reference proteome</keyword>
<organism evidence="1 2">
    <name type="scientific">Iris pallida</name>
    <name type="common">Sweet iris</name>
    <dbReference type="NCBI Taxonomy" id="29817"/>
    <lineage>
        <taxon>Eukaryota</taxon>
        <taxon>Viridiplantae</taxon>
        <taxon>Streptophyta</taxon>
        <taxon>Embryophyta</taxon>
        <taxon>Tracheophyta</taxon>
        <taxon>Spermatophyta</taxon>
        <taxon>Magnoliopsida</taxon>
        <taxon>Liliopsida</taxon>
        <taxon>Asparagales</taxon>
        <taxon>Iridaceae</taxon>
        <taxon>Iridoideae</taxon>
        <taxon>Irideae</taxon>
        <taxon>Iris</taxon>
    </lineage>
</organism>
<proteinExistence type="predicted"/>
<accession>A0AAX6DI94</accession>
<dbReference type="AlphaFoldDB" id="A0AAX6DI94"/>